<comment type="caution">
    <text evidence="2">The sequence shown here is derived from an EMBL/GenBank/DDBJ whole genome shotgun (WGS) entry which is preliminary data.</text>
</comment>
<dbReference type="Pfam" id="PF08241">
    <property type="entry name" value="Methyltransf_11"/>
    <property type="match status" value="1"/>
</dbReference>
<name>A0A7J7JLV9_BUGNE</name>
<dbReference type="PANTHER" id="PTHR43591:SF101">
    <property type="entry name" value="METHYLTRANSFERASE-LIKE PROTEIN 27"/>
    <property type="match status" value="1"/>
</dbReference>
<dbReference type="SUPFAM" id="SSF53335">
    <property type="entry name" value="S-adenosyl-L-methionine-dependent methyltransferases"/>
    <property type="match status" value="1"/>
</dbReference>
<feature type="domain" description="Methyltransferase type 11" evidence="1">
    <location>
        <begin position="100"/>
        <end position="194"/>
    </location>
</feature>
<dbReference type="EMBL" id="VXIV02002292">
    <property type="protein sequence ID" value="KAF6026368.1"/>
    <property type="molecule type" value="Genomic_DNA"/>
</dbReference>
<dbReference type="AlphaFoldDB" id="A0A7J7JLV9"/>
<evidence type="ECO:0000313" key="2">
    <source>
        <dbReference type="EMBL" id="KAF6026368.1"/>
    </source>
</evidence>
<dbReference type="Gene3D" id="3.40.50.150">
    <property type="entry name" value="Vaccinia Virus protein VP39"/>
    <property type="match status" value="1"/>
</dbReference>
<dbReference type="OrthoDB" id="3647at2759"/>
<proteinExistence type="predicted"/>
<dbReference type="GO" id="GO:0008757">
    <property type="term" value="F:S-adenosylmethionine-dependent methyltransferase activity"/>
    <property type="evidence" value="ECO:0007669"/>
    <property type="project" value="InterPro"/>
</dbReference>
<organism evidence="2 3">
    <name type="scientific">Bugula neritina</name>
    <name type="common">Brown bryozoan</name>
    <name type="synonym">Sertularia neritina</name>
    <dbReference type="NCBI Taxonomy" id="10212"/>
    <lineage>
        <taxon>Eukaryota</taxon>
        <taxon>Metazoa</taxon>
        <taxon>Spiralia</taxon>
        <taxon>Lophotrochozoa</taxon>
        <taxon>Bryozoa</taxon>
        <taxon>Gymnolaemata</taxon>
        <taxon>Cheilostomatida</taxon>
        <taxon>Flustrina</taxon>
        <taxon>Buguloidea</taxon>
        <taxon>Bugulidae</taxon>
        <taxon>Bugula</taxon>
    </lineage>
</organism>
<accession>A0A7J7JLV9</accession>
<sequence>MQYHSIHIYSSYVVTKMATQFTAAPQSVNSNADWSTSVLSPMTEKEEQNGHFTSQSRIEFYSSNAETYDEDMKKYSFSGPDVAAHTLHNLLKDNPNSRILDVGCGTGKVAEVLLALGPYTNIDGLEAAPGMLALARAKQLYKNTMEKFLYLNCGLEHDTYDGVVSSGTFVAGHMKSDCLIELCNILKPGGHLVITMRHEHLETVSEYKENFRLTIENLVKEGKWKIIQDETFPNWCFGDNGMGIDGHVFVFQKNLMS</sequence>
<reference evidence="2" key="1">
    <citation type="submission" date="2020-06" db="EMBL/GenBank/DDBJ databases">
        <title>Draft genome of Bugula neritina, a colonial animal packing powerful symbionts and potential medicines.</title>
        <authorList>
            <person name="Rayko M."/>
        </authorList>
    </citation>
    <scope>NUCLEOTIDE SEQUENCE [LARGE SCALE GENOMIC DNA]</scope>
    <source>
        <strain evidence="2">Kwan_BN1</strain>
    </source>
</reference>
<dbReference type="InterPro" id="IPR029063">
    <property type="entry name" value="SAM-dependent_MTases_sf"/>
</dbReference>
<evidence type="ECO:0000313" key="3">
    <source>
        <dbReference type="Proteomes" id="UP000593567"/>
    </source>
</evidence>
<gene>
    <name evidence="2" type="ORF">EB796_015319</name>
</gene>
<dbReference type="CDD" id="cd02440">
    <property type="entry name" value="AdoMet_MTases"/>
    <property type="match status" value="1"/>
</dbReference>
<keyword evidence="3" id="KW-1185">Reference proteome</keyword>
<evidence type="ECO:0000259" key="1">
    <source>
        <dbReference type="Pfam" id="PF08241"/>
    </source>
</evidence>
<dbReference type="PANTHER" id="PTHR43591">
    <property type="entry name" value="METHYLTRANSFERASE"/>
    <property type="match status" value="1"/>
</dbReference>
<dbReference type="Proteomes" id="UP000593567">
    <property type="component" value="Unassembled WGS sequence"/>
</dbReference>
<protein>
    <submittedName>
        <fullName evidence="2">WBSCR27</fullName>
    </submittedName>
</protein>
<dbReference type="InterPro" id="IPR013216">
    <property type="entry name" value="Methyltransf_11"/>
</dbReference>